<keyword evidence="8" id="KW-1185">Reference proteome</keyword>
<dbReference type="InterPro" id="IPR011531">
    <property type="entry name" value="HCO3_transpt-like_TM_dom"/>
</dbReference>
<dbReference type="EMBL" id="KN776908">
    <property type="protein sequence ID" value="KIH44555.1"/>
    <property type="molecule type" value="Genomic_DNA"/>
</dbReference>
<feature type="domain" description="Bicarbonate transporter-like transmembrane" evidence="6">
    <location>
        <begin position="6"/>
        <end position="206"/>
    </location>
</feature>
<dbReference type="PANTHER" id="PTHR11453">
    <property type="entry name" value="ANION EXCHANGE PROTEIN"/>
    <property type="match status" value="1"/>
</dbReference>
<keyword evidence="4 5" id="KW-0472">Membrane</keyword>
<sequence>ASLENCRFVGGGFGGTSCYPMYDKLLMSILLTIGTFFLAITFKRMRNSCYFPSRIRQLFSDFAVMISIVIMTCIDMIVGINTPKLNVPSSFRPTWDGRGWFIPPFDGNPVWTVPLAVLPALLACILIFMDQQITTVIVNRKENKLKKGCGYHLDLLVLAVLILIVGFLGLPIYVAATVLSINHINSLKVESECKAPGEVAQFVGVRFV</sequence>
<organism evidence="7 8">
    <name type="scientific">Ancylostoma duodenale</name>
    <dbReference type="NCBI Taxonomy" id="51022"/>
    <lineage>
        <taxon>Eukaryota</taxon>
        <taxon>Metazoa</taxon>
        <taxon>Ecdysozoa</taxon>
        <taxon>Nematoda</taxon>
        <taxon>Chromadorea</taxon>
        <taxon>Rhabditida</taxon>
        <taxon>Rhabditina</taxon>
        <taxon>Rhabditomorpha</taxon>
        <taxon>Strongyloidea</taxon>
        <taxon>Ancylostomatidae</taxon>
        <taxon>Ancylostomatinae</taxon>
        <taxon>Ancylostoma</taxon>
    </lineage>
</organism>
<evidence type="ECO:0000256" key="2">
    <source>
        <dbReference type="ARBA" id="ARBA00022692"/>
    </source>
</evidence>
<reference evidence="7 8" key="1">
    <citation type="submission" date="2013-12" db="EMBL/GenBank/DDBJ databases">
        <title>Draft genome of the parsitic nematode Ancylostoma duodenale.</title>
        <authorList>
            <person name="Mitreva M."/>
        </authorList>
    </citation>
    <scope>NUCLEOTIDE SEQUENCE [LARGE SCALE GENOMIC DNA]</scope>
    <source>
        <strain evidence="7 8">Zhejiang</strain>
    </source>
</reference>
<dbReference type="PRINTS" id="PR01231">
    <property type="entry name" value="HCO3TRNSPORT"/>
</dbReference>
<gene>
    <name evidence="7" type="ORF">ANCDUO_25419</name>
</gene>
<dbReference type="GO" id="GO:0008510">
    <property type="term" value="F:sodium:bicarbonate symporter activity"/>
    <property type="evidence" value="ECO:0007669"/>
    <property type="project" value="TreeGrafter"/>
</dbReference>
<accession>A0A0C2F7T0</accession>
<dbReference type="GO" id="GO:0005886">
    <property type="term" value="C:plasma membrane"/>
    <property type="evidence" value="ECO:0007669"/>
    <property type="project" value="TreeGrafter"/>
</dbReference>
<name>A0A0C2F7T0_9BILA</name>
<evidence type="ECO:0000256" key="1">
    <source>
        <dbReference type="ARBA" id="ARBA00004141"/>
    </source>
</evidence>
<proteinExistence type="predicted"/>
<feature type="transmembrane region" description="Helical" evidence="5">
    <location>
        <begin position="150"/>
        <end position="174"/>
    </location>
</feature>
<dbReference type="PANTHER" id="PTHR11453:SF36">
    <property type="entry name" value="ANION EXCHANGE PROTEIN"/>
    <property type="match status" value="1"/>
</dbReference>
<dbReference type="Pfam" id="PF00955">
    <property type="entry name" value="HCO3_cotransp"/>
    <property type="match status" value="1"/>
</dbReference>
<evidence type="ECO:0000259" key="6">
    <source>
        <dbReference type="Pfam" id="PF00955"/>
    </source>
</evidence>
<keyword evidence="2 5" id="KW-0812">Transmembrane</keyword>
<comment type="subcellular location">
    <subcellularLocation>
        <location evidence="1">Membrane</location>
        <topology evidence="1">Multi-pass membrane protein</topology>
    </subcellularLocation>
</comment>
<dbReference type="GO" id="GO:0005452">
    <property type="term" value="F:solute:inorganic anion antiporter activity"/>
    <property type="evidence" value="ECO:0007669"/>
    <property type="project" value="InterPro"/>
</dbReference>
<evidence type="ECO:0000256" key="4">
    <source>
        <dbReference type="ARBA" id="ARBA00023136"/>
    </source>
</evidence>
<feature type="non-terminal residue" evidence="7">
    <location>
        <position position="1"/>
    </location>
</feature>
<keyword evidence="3 5" id="KW-1133">Transmembrane helix</keyword>
<dbReference type="GO" id="GO:0006820">
    <property type="term" value="P:monoatomic anion transport"/>
    <property type="evidence" value="ECO:0007669"/>
    <property type="project" value="InterPro"/>
</dbReference>
<evidence type="ECO:0000313" key="7">
    <source>
        <dbReference type="EMBL" id="KIH44555.1"/>
    </source>
</evidence>
<dbReference type="AlphaFoldDB" id="A0A0C2F7T0"/>
<feature type="transmembrane region" description="Helical" evidence="5">
    <location>
        <begin position="62"/>
        <end position="80"/>
    </location>
</feature>
<evidence type="ECO:0000256" key="3">
    <source>
        <dbReference type="ARBA" id="ARBA00022989"/>
    </source>
</evidence>
<evidence type="ECO:0000256" key="5">
    <source>
        <dbReference type="SAM" id="Phobius"/>
    </source>
</evidence>
<feature type="transmembrane region" description="Helical" evidence="5">
    <location>
        <begin position="25"/>
        <end position="42"/>
    </location>
</feature>
<dbReference type="Proteomes" id="UP000054047">
    <property type="component" value="Unassembled WGS sequence"/>
</dbReference>
<feature type="transmembrane region" description="Helical" evidence="5">
    <location>
        <begin position="110"/>
        <end position="129"/>
    </location>
</feature>
<dbReference type="OrthoDB" id="1735926at2759"/>
<dbReference type="InterPro" id="IPR003020">
    <property type="entry name" value="HCO3_transpt_euk"/>
</dbReference>
<dbReference type="GO" id="GO:0051453">
    <property type="term" value="P:regulation of intracellular pH"/>
    <property type="evidence" value="ECO:0007669"/>
    <property type="project" value="TreeGrafter"/>
</dbReference>
<evidence type="ECO:0000313" key="8">
    <source>
        <dbReference type="Proteomes" id="UP000054047"/>
    </source>
</evidence>
<protein>
    <submittedName>
        <fullName evidence="7">HCO3-transporter family protein</fullName>
    </submittedName>
</protein>